<feature type="transmembrane region" description="Helical" evidence="5">
    <location>
        <begin position="236"/>
        <end position="256"/>
    </location>
</feature>
<dbReference type="Pfam" id="PF07690">
    <property type="entry name" value="MFS_1"/>
    <property type="match status" value="1"/>
</dbReference>
<feature type="transmembrane region" description="Helical" evidence="5">
    <location>
        <begin position="277"/>
        <end position="301"/>
    </location>
</feature>
<comment type="caution">
    <text evidence="7">The sequence shown here is derived from an EMBL/GenBank/DDBJ whole genome shotgun (WGS) entry which is preliminary data.</text>
</comment>
<evidence type="ECO:0000313" key="8">
    <source>
        <dbReference type="Proteomes" id="UP001501442"/>
    </source>
</evidence>
<evidence type="ECO:0000259" key="6">
    <source>
        <dbReference type="PROSITE" id="PS50850"/>
    </source>
</evidence>
<evidence type="ECO:0000256" key="3">
    <source>
        <dbReference type="ARBA" id="ARBA00022989"/>
    </source>
</evidence>
<evidence type="ECO:0000256" key="5">
    <source>
        <dbReference type="SAM" id="Phobius"/>
    </source>
</evidence>
<dbReference type="Gene3D" id="1.20.1250.20">
    <property type="entry name" value="MFS general substrate transporter like domains"/>
    <property type="match status" value="1"/>
</dbReference>
<dbReference type="SUPFAM" id="SSF103473">
    <property type="entry name" value="MFS general substrate transporter"/>
    <property type="match status" value="1"/>
</dbReference>
<feature type="transmembrane region" description="Helical" evidence="5">
    <location>
        <begin position="373"/>
        <end position="392"/>
    </location>
</feature>
<feature type="transmembrane region" description="Helical" evidence="5">
    <location>
        <begin position="212"/>
        <end position="230"/>
    </location>
</feature>
<reference evidence="8" key="1">
    <citation type="journal article" date="2019" name="Int. J. Syst. Evol. Microbiol.">
        <title>The Global Catalogue of Microorganisms (GCM) 10K type strain sequencing project: providing services to taxonomists for standard genome sequencing and annotation.</title>
        <authorList>
            <consortium name="The Broad Institute Genomics Platform"/>
            <consortium name="The Broad Institute Genome Sequencing Center for Infectious Disease"/>
            <person name="Wu L."/>
            <person name="Ma J."/>
        </authorList>
    </citation>
    <scope>NUCLEOTIDE SEQUENCE [LARGE SCALE GENOMIC DNA]</scope>
    <source>
        <strain evidence="8">JCM 17939</strain>
    </source>
</reference>
<dbReference type="InterPro" id="IPR036259">
    <property type="entry name" value="MFS_trans_sf"/>
</dbReference>
<dbReference type="PROSITE" id="PS50850">
    <property type="entry name" value="MFS"/>
    <property type="match status" value="1"/>
</dbReference>
<dbReference type="EMBL" id="BAABHK010000012">
    <property type="protein sequence ID" value="GAA4633729.1"/>
    <property type="molecule type" value="Genomic_DNA"/>
</dbReference>
<dbReference type="PANTHER" id="PTHR42718:SF39">
    <property type="entry name" value="ACTINORHODIN TRANSPORTER-RELATED"/>
    <property type="match status" value="1"/>
</dbReference>
<evidence type="ECO:0000256" key="2">
    <source>
        <dbReference type="ARBA" id="ARBA00022692"/>
    </source>
</evidence>
<feature type="transmembrane region" description="Helical" evidence="5">
    <location>
        <begin position="180"/>
        <end position="200"/>
    </location>
</feature>
<dbReference type="Gene3D" id="1.20.1720.10">
    <property type="entry name" value="Multidrug resistance protein D"/>
    <property type="match status" value="1"/>
</dbReference>
<keyword evidence="2 5" id="KW-0812">Transmembrane</keyword>
<name>A0ABP8UK54_9ACTN</name>
<comment type="subcellular location">
    <subcellularLocation>
        <location evidence="1">Cell membrane</location>
        <topology evidence="1">Multi-pass membrane protein</topology>
    </subcellularLocation>
</comment>
<organism evidence="7 8">
    <name type="scientific">Actinoallomurus vinaceus</name>
    <dbReference type="NCBI Taxonomy" id="1080074"/>
    <lineage>
        <taxon>Bacteria</taxon>
        <taxon>Bacillati</taxon>
        <taxon>Actinomycetota</taxon>
        <taxon>Actinomycetes</taxon>
        <taxon>Streptosporangiales</taxon>
        <taxon>Thermomonosporaceae</taxon>
        <taxon>Actinoallomurus</taxon>
    </lineage>
</organism>
<feature type="transmembrane region" description="Helical" evidence="5">
    <location>
        <begin position="313"/>
        <end position="335"/>
    </location>
</feature>
<feature type="domain" description="Major facilitator superfamily (MFS) profile" evidence="6">
    <location>
        <begin position="21"/>
        <end position="466"/>
    </location>
</feature>
<dbReference type="InterPro" id="IPR011701">
    <property type="entry name" value="MFS"/>
</dbReference>
<dbReference type="PANTHER" id="PTHR42718">
    <property type="entry name" value="MAJOR FACILITATOR SUPERFAMILY MULTIDRUG TRANSPORTER MFSC"/>
    <property type="match status" value="1"/>
</dbReference>
<proteinExistence type="predicted"/>
<keyword evidence="3 5" id="KW-1133">Transmembrane helix</keyword>
<keyword evidence="8" id="KW-1185">Reference proteome</keyword>
<feature type="transmembrane region" description="Helical" evidence="5">
    <location>
        <begin position="56"/>
        <end position="75"/>
    </location>
</feature>
<feature type="transmembrane region" description="Helical" evidence="5">
    <location>
        <begin position="112"/>
        <end position="136"/>
    </location>
</feature>
<protein>
    <submittedName>
        <fullName evidence="7">MFS transporter</fullName>
    </submittedName>
</protein>
<accession>A0ABP8UK54</accession>
<feature type="transmembrane region" description="Helical" evidence="5">
    <location>
        <begin position="87"/>
        <end position="106"/>
    </location>
</feature>
<keyword evidence="4 5" id="KW-0472">Membrane</keyword>
<dbReference type="InterPro" id="IPR020846">
    <property type="entry name" value="MFS_dom"/>
</dbReference>
<evidence type="ECO:0000256" key="1">
    <source>
        <dbReference type="ARBA" id="ARBA00004651"/>
    </source>
</evidence>
<feature type="transmembrane region" description="Helical" evidence="5">
    <location>
        <begin position="21"/>
        <end position="44"/>
    </location>
</feature>
<dbReference type="RefSeq" id="WP_345436725.1">
    <property type="nucleotide sequence ID" value="NZ_BAABHK010000012.1"/>
</dbReference>
<sequence length="471" mass="47672">MSSLARAAPAGAVSEGRRWAVLAVVVTAAVLDLLDGTITNVAAPTIAADLHGGKPLIQWLGAGYALALGVLLVVGGRLGDRYGRRRLFLAGIAGFTAASVACGLATGPASIIVARLVQGAFGAFLIPQGFGILGAVFPREQLGSAFSVFAPALGLSAVGGPILAAFLIEADLYGLGWRAMFLINIVLGGAVIAGAITLLPDDEGDRAQPVDVLGSVLLAATMLGLLYGLIDGSAHGWGATPILCLAAGAGFLALFGRRQVRADRPLIEPTLLRNRGFTSGLILGVFFFAAVSGLLYVLSLFMQRELHFTPVRAALGLAPIAVGIVVASIACHRLIARLGRTLIVAGLVITLAGTGWLLALVLASGTGLGGWELAPPALVIGVGMGTCFGTVYDVTMGDTDPREAGSASGSLSAVQQLANAIGAAAVTTVYFHASAAGATAMSAGLAVVVAVILACCGLVWLMPRKAPAHHH</sequence>
<dbReference type="Proteomes" id="UP001501442">
    <property type="component" value="Unassembled WGS sequence"/>
</dbReference>
<feature type="transmembrane region" description="Helical" evidence="5">
    <location>
        <begin position="439"/>
        <end position="461"/>
    </location>
</feature>
<evidence type="ECO:0000256" key="4">
    <source>
        <dbReference type="ARBA" id="ARBA00023136"/>
    </source>
</evidence>
<feature type="transmembrane region" description="Helical" evidence="5">
    <location>
        <begin position="413"/>
        <end position="433"/>
    </location>
</feature>
<gene>
    <name evidence="7" type="ORF">GCM10023196_072430</name>
</gene>
<feature type="transmembrane region" description="Helical" evidence="5">
    <location>
        <begin position="148"/>
        <end position="168"/>
    </location>
</feature>
<feature type="transmembrane region" description="Helical" evidence="5">
    <location>
        <begin position="342"/>
        <end position="361"/>
    </location>
</feature>
<evidence type="ECO:0000313" key="7">
    <source>
        <dbReference type="EMBL" id="GAA4633729.1"/>
    </source>
</evidence>